<organism evidence="5 7">
    <name type="scientific">Phaeobacter gallaeciensis</name>
    <dbReference type="NCBI Taxonomy" id="60890"/>
    <lineage>
        <taxon>Bacteria</taxon>
        <taxon>Pseudomonadati</taxon>
        <taxon>Pseudomonadota</taxon>
        <taxon>Alphaproteobacteria</taxon>
        <taxon>Rhodobacterales</taxon>
        <taxon>Roseobacteraceae</taxon>
        <taxon>Phaeobacter</taxon>
    </lineage>
</organism>
<dbReference type="InterPro" id="IPR029044">
    <property type="entry name" value="Nucleotide-diphossugar_trans"/>
</dbReference>
<dbReference type="EMBL" id="JARCJK010000006">
    <property type="protein sequence ID" value="MDE4166575.1"/>
    <property type="molecule type" value="Genomic_DNA"/>
</dbReference>
<dbReference type="GO" id="GO:0016779">
    <property type="term" value="F:nucleotidyltransferase activity"/>
    <property type="evidence" value="ECO:0007669"/>
    <property type="project" value="UniProtKB-KW"/>
</dbReference>
<dbReference type="InterPro" id="IPR025877">
    <property type="entry name" value="MobA-like_NTP_Trfase"/>
</dbReference>
<evidence type="ECO:0000256" key="3">
    <source>
        <dbReference type="ARBA" id="ARBA00022842"/>
    </source>
</evidence>
<dbReference type="Pfam" id="PF12804">
    <property type="entry name" value="NTP_transf_3"/>
    <property type="match status" value="1"/>
</dbReference>
<evidence type="ECO:0000313" key="8">
    <source>
        <dbReference type="Proteomes" id="UP001218364"/>
    </source>
</evidence>
<evidence type="ECO:0000256" key="2">
    <source>
        <dbReference type="ARBA" id="ARBA00022695"/>
    </source>
</evidence>
<dbReference type="PATRIC" id="fig|60890.4.peg.2200"/>
<dbReference type="InterPro" id="IPR050065">
    <property type="entry name" value="GlmU-like"/>
</dbReference>
<dbReference type="RefSeq" id="WP_237028357.1">
    <property type="nucleotide sequence ID" value="NZ_CP015124.1"/>
</dbReference>
<dbReference type="Proteomes" id="UP000092565">
    <property type="component" value="Chromosome"/>
</dbReference>
<dbReference type="AlphaFoldDB" id="A0A1B0ZSK8"/>
<dbReference type="Gene3D" id="3.90.550.10">
    <property type="entry name" value="Spore Coat Polysaccharide Biosynthesis Protein SpsA, Chain A"/>
    <property type="match status" value="1"/>
</dbReference>
<dbReference type="EMBL" id="CP015124">
    <property type="protein sequence ID" value="ANP37161.1"/>
    <property type="molecule type" value="Genomic_DNA"/>
</dbReference>
<sequence>MAALSPEAVMIYAAGFGTRMKALTRNLPKPMIPVAGRPLIDHTLDLAHAVQPARIVVNTHYKAEILQEHLKSQGVLISNEQPEILDTGGGLRHALPLLGDGPVYTSNSDAIWAGPNPFEMLRAAWDPAQMDGLMLCVPLARAVGRKGGGDFSADAAGRISWGGDLVWGGVQILKTDGLQSINEAAFSTRLLWNPMIEEKRLYALEYPGHWCDVGHPEGITLAEQLLAHDDV</sequence>
<keyword evidence="1 5" id="KW-0808">Transferase</keyword>
<dbReference type="Proteomes" id="UP001218364">
    <property type="component" value="Unassembled WGS sequence"/>
</dbReference>
<name>A0A1B0ZSK8_9RHOB</name>
<protein>
    <submittedName>
        <fullName evidence="5 6">Nucleotidyltransferase</fullName>
    </submittedName>
</protein>
<evidence type="ECO:0000313" key="6">
    <source>
        <dbReference type="EMBL" id="MDE4166575.1"/>
    </source>
</evidence>
<dbReference type="PANTHER" id="PTHR43584:SF8">
    <property type="entry name" value="N-ACETYLMURAMATE ALPHA-1-PHOSPHATE URIDYLYLTRANSFERASE"/>
    <property type="match status" value="1"/>
</dbReference>
<dbReference type="CDD" id="cd06422">
    <property type="entry name" value="NTP_transferase_like_1"/>
    <property type="match status" value="1"/>
</dbReference>
<reference evidence="5 7" key="1">
    <citation type="submission" date="2016-04" db="EMBL/GenBank/DDBJ databases">
        <authorList>
            <person name="Evans L.H."/>
            <person name="Alamgir A."/>
            <person name="Owens N."/>
            <person name="Weber N.D."/>
            <person name="Virtaneva K."/>
            <person name="Barbian K."/>
            <person name="Babar A."/>
            <person name="Rosenke K."/>
        </authorList>
    </citation>
    <scope>NUCLEOTIDE SEQUENCE [LARGE SCALE GENOMIC DNA]</scope>
    <source>
        <strain evidence="5 7">JL2886</strain>
    </source>
</reference>
<keyword evidence="2" id="KW-0548">Nucleotidyltransferase</keyword>
<reference evidence="6 8" key="2">
    <citation type="submission" date="2023-02" db="EMBL/GenBank/DDBJ databases">
        <title>Population genomics of bacteria associated with diatom.</title>
        <authorList>
            <person name="Xie J."/>
            <person name="Wang H."/>
        </authorList>
    </citation>
    <scope>NUCLEOTIDE SEQUENCE [LARGE SCALE GENOMIC DNA]</scope>
    <source>
        <strain evidence="6 8">PT47_8</strain>
    </source>
</reference>
<evidence type="ECO:0000259" key="4">
    <source>
        <dbReference type="Pfam" id="PF12804"/>
    </source>
</evidence>
<evidence type="ECO:0000313" key="5">
    <source>
        <dbReference type="EMBL" id="ANP37161.1"/>
    </source>
</evidence>
<feature type="domain" description="MobA-like NTP transferase" evidence="4">
    <location>
        <begin position="10"/>
        <end position="131"/>
    </location>
</feature>
<keyword evidence="3" id="KW-0460">Magnesium</keyword>
<dbReference type="PANTHER" id="PTHR43584">
    <property type="entry name" value="NUCLEOTIDYL TRANSFERASE"/>
    <property type="match status" value="1"/>
</dbReference>
<proteinExistence type="predicted"/>
<gene>
    <name evidence="5" type="ORF">JL2886_02271</name>
    <name evidence="6" type="ORF">PXK24_12815</name>
</gene>
<accession>A0A1B0ZSK8</accession>
<keyword evidence="7" id="KW-1185">Reference proteome</keyword>
<evidence type="ECO:0000256" key="1">
    <source>
        <dbReference type="ARBA" id="ARBA00022679"/>
    </source>
</evidence>
<evidence type="ECO:0000313" key="7">
    <source>
        <dbReference type="Proteomes" id="UP000092565"/>
    </source>
</evidence>
<dbReference type="SUPFAM" id="SSF53448">
    <property type="entry name" value="Nucleotide-diphospho-sugar transferases"/>
    <property type="match status" value="1"/>
</dbReference>